<proteinExistence type="predicted"/>
<reference evidence="2" key="1">
    <citation type="submission" date="2018-05" db="EMBL/GenBank/DDBJ databases">
        <title>Draft genome of Mucuna pruriens seed.</title>
        <authorList>
            <person name="Nnadi N.E."/>
            <person name="Vos R."/>
            <person name="Hasami M.H."/>
            <person name="Devisetty U.K."/>
            <person name="Aguiy J.C."/>
        </authorList>
    </citation>
    <scope>NUCLEOTIDE SEQUENCE [LARGE SCALE GENOMIC DNA]</scope>
    <source>
        <strain evidence="2">JCA_2017</strain>
    </source>
</reference>
<organism evidence="2 3">
    <name type="scientific">Mucuna pruriens</name>
    <name type="common">Velvet bean</name>
    <name type="synonym">Dolichos pruriens</name>
    <dbReference type="NCBI Taxonomy" id="157652"/>
    <lineage>
        <taxon>Eukaryota</taxon>
        <taxon>Viridiplantae</taxon>
        <taxon>Streptophyta</taxon>
        <taxon>Embryophyta</taxon>
        <taxon>Tracheophyta</taxon>
        <taxon>Spermatophyta</taxon>
        <taxon>Magnoliopsida</taxon>
        <taxon>eudicotyledons</taxon>
        <taxon>Gunneridae</taxon>
        <taxon>Pentapetalae</taxon>
        <taxon>rosids</taxon>
        <taxon>fabids</taxon>
        <taxon>Fabales</taxon>
        <taxon>Fabaceae</taxon>
        <taxon>Papilionoideae</taxon>
        <taxon>50 kb inversion clade</taxon>
        <taxon>NPAAA clade</taxon>
        <taxon>indigoferoid/millettioid clade</taxon>
        <taxon>Phaseoleae</taxon>
        <taxon>Mucuna</taxon>
    </lineage>
</organism>
<evidence type="ECO:0000313" key="2">
    <source>
        <dbReference type="EMBL" id="RDX88205.1"/>
    </source>
</evidence>
<evidence type="ECO:0000256" key="1">
    <source>
        <dbReference type="SAM" id="MobiDB-lite"/>
    </source>
</evidence>
<sequence>MAMPITKNQASSSNAGENDTIQRLLPAEGSDEQSCLNTEVVRQQEEAEEQQSVVEERRVEALKMVEQWEKELRQQLAVMRAAANRADRPTHLPLIPPPFGDNLLVMKSSALPS</sequence>
<accession>A0A371GCD6</accession>
<feature type="compositionally biased region" description="Polar residues" evidence="1">
    <location>
        <begin position="1"/>
        <end position="21"/>
    </location>
</feature>
<dbReference type="AlphaFoldDB" id="A0A371GCD6"/>
<protein>
    <submittedName>
        <fullName evidence="2">Uncharacterized protein</fullName>
    </submittedName>
</protein>
<feature type="region of interest" description="Disordered" evidence="1">
    <location>
        <begin position="1"/>
        <end position="51"/>
    </location>
</feature>
<keyword evidence="3" id="KW-1185">Reference proteome</keyword>
<evidence type="ECO:0000313" key="3">
    <source>
        <dbReference type="Proteomes" id="UP000257109"/>
    </source>
</evidence>
<gene>
    <name evidence="2" type="ORF">CR513_30226</name>
</gene>
<feature type="non-terminal residue" evidence="2">
    <location>
        <position position="1"/>
    </location>
</feature>
<dbReference type="Proteomes" id="UP000257109">
    <property type="component" value="Unassembled WGS sequence"/>
</dbReference>
<comment type="caution">
    <text evidence="2">The sequence shown here is derived from an EMBL/GenBank/DDBJ whole genome shotgun (WGS) entry which is preliminary data.</text>
</comment>
<dbReference type="EMBL" id="QJKJ01006017">
    <property type="protein sequence ID" value="RDX88205.1"/>
    <property type="molecule type" value="Genomic_DNA"/>
</dbReference>
<name>A0A371GCD6_MUCPR</name>